<evidence type="ECO:0000313" key="2">
    <source>
        <dbReference type="EMBL" id="CAH3996908.1"/>
    </source>
</evidence>
<proteinExistence type="predicted"/>
<organism evidence="2 3">
    <name type="scientific">Pieris brassicae</name>
    <name type="common">White butterfly</name>
    <name type="synonym">Large white butterfly</name>
    <dbReference type="NCBI Taxonomy" id="7116"/>
    <lineage>
        <taxon>Eukaryota</taxon>
        <taxon>Metazoa</taxon>
        <taxon>Ecdysozoa</taxon>
        <taxon>Arthropoda</taxon>
        <taxon>Hexapoda</taxon>
        <taxon>Insecta</taxon>
        <taxon>Pterygota</taxon>
        <taxon>Neoptera</taxon>
        <taxon>Endopterygota</taxon>
        <taxon>Lepidoptera</taxon>
        <taxon>Glossata</taxon>
        <taxon>Ditrysia</taxon>
        <taxon>Papilionoidea</taxon>
        <taxon>Pieridae</taxon>
        <taxon>Pierinae</taxon>
        <taxon>Pieris</taxon>
    </lineage>
</organism>
<feature type="region of interest" description="Disordered" evidence="1">
    <location>
        <begin position="1"/>
        <end position="40"/>
    </location>
</feature>
<accession>A0A9P0T4E3</accession>
<dbReference type="EMBL" id="CALOZG010000003">
    <property type="protein sequence ID" value="CAH3996908.1"/>
    <property type="molecule type" value="Genomic_DNA"/>
</dbReference>
<gene>
    <name evidence="2" type="ORF">PIBRA_LOCUS2402</name>
</gene>
<name>A0A9P0T4E3_PIEBR</name>
<comment type="caution">
    <text evidence="2">The sequence shown here is derived from an EMBL/GenBank/DDBJ whole genome shotgun (WGS) entry which is preliminary data.</text>
</comment>
<dbReference type="Proteomes" id="UP001152562">
    <property type="component" value="Unassembled WGS sequence"/>
</dbReference>
<dbReference type="AlphaFoldDB" id="A0A9P0T4E3"/>
<keyword evidence="3" id="KW-1185">Reference proteome</keyword>
<sequence>MTQSMNRVEIQLARRKRHSSQPSRDIKARGHALGGHLDPPSQFFDTDSLAPNICRDDTVIMAPINTQCKRAFEDPEAGLQMRQRIRNRTVQYLGRCHVNT</sequence>
<protein>
    <submittedName>
        <fullName evidence="2">Uncharacterized protein</fullName>
    </submittedName>
</protein>
<evidence type="ECO:0000256" key="1">
    <source>
        <dbReference type="SAM" id="MobiDB-lite"/>
    </source>
</evidence>
<reference evidence="2" key="1">
    <citation type="submission" date="2022-05" db="EMBL/GenBank/DDBJ databases">
        <authorList>
            <person name="Okamura Y."/>
        </authorList>
    </citation>
    <scope>NUCLEOTIDE SEQUENCE</scope>
</reference>
<evidence type="ECO:0000313" key="3">
    <source>
        <dbReference type="Proteomes" id="UP001152562"/>
    </source>
</evidence>